<dbReference type="PANTHER" id="PTHR38731">
    <property type="entry name" value="LIPL45-RELATED LIPOPROTEIN-RELATED"/>
    <property type="match status" value="1"/>
</dbReference>
<evidence type="ECO:0000313" key="4">
    <source>
        <dbReference type="Proteomes" id="UP000755551"/>
    </source>
</evidence>
<dbReference type="InterPro" id="IPR006860">
    <property type="entry name" value="FecR"/>
</dbReference>
<gene>
    <name evidence="3" type="ORF">KTN04_02965</name>
</gene>
<dbReference type="Proteomes" id="UP000755551">
    <property type="component" value="Unassembled WGS sequence"/>
</dbReference>
<organism evidence="3 4">
    <name type="scientific">Marinobacterium weihaiense</name>
    <dbReference type="NCBI Taxonomy" id="2851016"/>
    <lineage>
        <taxon>Bacteria</taxon>
        <taxon>Pseudomonadati</taxon>
        <taxon>Pseudomonadota</taxon>
        <taxon>Gammaproteobacteria</taxon>
        <taxon>Oceanospirillales</taxon>
        <taxon>Oceanospirillaceae</taxon>
        <taxon>Marinobacterium</taxon>
    </lineage>
</organism>
<feature type="chain" id="PRO_5045089560" evidence="1">
    <location>
        <begin position="28"/>
        <end position="737"/>
    </location>
</feature>
<evidence type="ECO:0000256" key="1">
    <source>
        <dbReference type="SAM" id="SignalP"/>
    </source>
</evidence>
<dbReference type="Pfam" id="PF04773">
    <property type="entry name" value="FecR"/>
    <property type="match status" value="1"/>
</dbReference>
<evidence type="ECO:0000259" key="2">
    <source>
        <dbReference type="Pfam" id="PF04773"/>
    </source>
</evidence>
<comment type="caution">
    <text evidence="3">The sequence shown here is derived from an EMBL/GenBank/DDBJ whole genome shotgun (WGS) entry which is preliminary data.</text>
</comment>
<keyword evidence="4" id="KW-1185">Reference proteome</keyword>
<dbReference type="EMBL" id="JAHQZT010000003">
    <property type="protein sequence ID" value="MBV0932298.1"/>
    <property type="molecule type" value="Genomic_DNA"/>
</dbReference>
<proteinExistence type="predicted"/>
<dbReference type="RefSeq" id="WP_217333727.1">
    <property type="nucleotide sequence ID" value="NZ_JAHQZT010000003.1"/>
</dbReference>
<feature type="signal peptide" evidence="1">
    <location>
        <begin position="1"/>
        <end position="27"/>
    </location>
</feature>
<accession>A0ABS6M7P4</accession>
<name>A0ABS6M7P4_9GAMM</name>
<evidence type="ECO:0000313" key="3">
    <source>
        <dbReference type="EMBL" id="MBV0932298.1"/>
    </source>
</evidence>
<feature type="domain" description="FecR protein" evidence="2">
    <location>
        <begin position="66"/>
        <end position="163"/>
    </location>
</feature>
<protein>
    <submittedName>
        <fullName evidence="3">FecR family protein</fullName>
    </submittedName>
</protein>
<reference evidence="3 4" key="1">
    <citation type="submission" date="2021-06" db="EMBL/GenBank/DDBJ databases">
        <title>Bacterium isolated from marine sediment.</title>
        <authorList>
            <person name="Zhu K.-L."/>
            <person name="Du Z.-J."/>
            <person name="Liang Q.-Y."/>
        </authorList>
    </citation>
    <scope>NUCLEOTIDE SEQUENCE [LARGE SCALE GENOMIC DNA]</scope>
    <source>
        <strain evidence="3 4">A346</strain>
    </source>
</reference>
<sequence length="737" mass="80464">MRTCLSHLSLLLMTLAINLGMTGVVNAATAAGTVILAAGESWRLADSGREPLRRQAQIFAGDHLITADGSMTLRMQDDAIVNLQPHSEMIIHAYRPATDGQAAAIRFELKQGTLRTRTGQIGESAHHRYRLDTPFAALGIRGTDYTVNLRQDELGVYVHTGAIRLAPFSDSLGCLPGSLGACSTPEAADLNGSDNAWLRLQRGDGIERISGTPDFITDMNTPAVFSAGLYDAHGKALTPTATHEQVLEFVEQDEVLPDNEKATLPETEQPDMDLDGLRDALLLDASGDTDGDGLSDEYELANDLNPWLADMDGDGLDDAVDPTPNQANTHLYKVDNRAEAFTEAQIRHYLRHTTLKVDAYDPIASHTLYNLQLKLRQSLALNGWFDLDKQRLWGETGSIDTLLAARYWPEGLVWNALPESLGQLGGSQAGIDWLTALRQDQVALWQLDGGRHSLWFTPGEGPTGTGTQVFSTRWSQPLGNPAGHGAPARIRSFKADAEGRFQLEIGTQRYNYNLRGAVGEAGMLFAENDHLSLKGHWQGNTLVILITEKDSHQQWMFGLQQTGLDDNPLLAQWQSRETNGVSWGHWADFARLDEDKVAQLSRYGKTFAYNRHYALELLPADNLPASGRVDFTLSDASAVYAGKDGLRPAEVINPMLQVDFDQKRFVSRFDVTAPGLDDNIAIQGAGSIDDNGLMSSEDELSNAQMQGGLGAGGDSAALIFERDLGEDGHVSGITHWQ</sequence>
<keyword evidence="1" id="KW-0732">Signal</keyword>